<accession>A0ABU5RC95</accession>
<protein>
    <submittedName>
        <fullName evidence="1">IniB N-terminal domain-containing protein</fullName>
    </submittedName>
</protein>
<keyword evidence="2" id="KW-1185">Reference proteome</keyword>
<proteinExistence type="predicted"/>
<dbReference type="NCBIfam" id="NF038175">
    <property type="entry name" value="IniB_NTERM"/>
    <property type="match status" value="1"/>
</dbReference>
<dbReference type="InterPro" id="IPR049709">
    <property type="entry name" value="IniB-like_N"/>
</dbReference>
<evidence type="ECO:0000313" key="2">
    <source>
        <dbReference type="Proteomes" id="UP001304298"/>
    </source>
</evidence>
<name>A0ABU5RC95_9PSEU</name>
<comment type="caution">
    <text evidence="1">The sequence shown here is derived from an EMBL/GenBank/DDBJ whole genome shotgun (WGS) entry which is preliminary data.</text>
</comment>
<reference evidence="1 2" key="1">
    <citation type="submission" date="2023-12" db="EMBL/GenBank/DDBJ databases">
        <title>Amycolatopsis sp. V23-08.</title>
        <authorList>
            <person name="Somphong A."/>
        </authorList>
    </citation>
    <scope>NUCLEOTIDE SEQUENCE [LARGE SCALE GENOMIC DNA]</scope>
    <source>
        <strain evidence="1 2">V23-08</strain>
    </source>
</reference>
<sequence>MNPAQSLYEFTLNLLNDPSARGSFGEDPQQTLNDAGLGDISGADLHDILPLVLDFAPVGNLGGENGLNLDSITGQASAIDQLKALTQNLALGDATSENNVLGAVSGMTALTQNITDPFSAAGDLAGSIDHVGGGQLDPVTTVTGAVGDVTGHVMGGDVTGALDGGNLTSGLQNVSGLTSAVDGAQGVGSTIGDLTGSLGANTGLEHTVGDVVNQATAHLGDVSHNGTLGDVTTHLGDVTNHIGDIGSHSGVSGVSDVHDVVGNIGEGALSGNIGADLSHLSIGSGNDVHLPH</sequence>
<dbReference type="RefSeq" id="WP_323331609.1">
    <property type="nucleotide sequence ID" value="NZ_JAYFSI010000007.1"/>
</dbReference>
<organism evidence="1 2">
    <name type="scientific">Amycolatopsis heterodermiae</name>
    <dbReference type="NCBI Taxonomy" id="3110235"/>
    <lineage>
        <taxon>Bacteria</taxon>
        <taxon>Bacillati</taxon>
        <taxon>Actinomycetota</taxon>
        <taxon>Actinomycetes</taxon>
        <taxon>Pseudonocardiales</taxon>
        <taxon>Pseudonocardiaceae</taxon>
        <taxon>Amycolatopsis</taxon>
    </lineage>
</organism>
<dbReference type="Proteomes" id="UP001304298">
    <property type="component" value="Unassembled WGS sequence"/>
</dbReference>
<evidence type="ECO:0000313" key="1">
    <source>
        <dbReference type="EMBL" id="MEA5363877.1"/>
    </source>
</evidence>
<gene>
    <name evidence="1" type="ORF">VA596_30385</name>
</gene>
<dbReference type="EMBL" id="JAYFSI010000007">
    <property type="protein sequence ID" value="MEA5363877.1"/>
    <property type="molecule type" value="Genomic_DNA"/>
</dbReference>